<feature type="coiled-coil region" evidence="7">
    <location>
        <begin position="98"/>
        <end position="132"/>
    </location>
</feature>
<evidence type="ECO:0000256" key="3">
    <source>
        <dbReference type="ARBA" id="ARBA00022771"/>
    </source>
</evidence>
<evidence type="ECO:0000256" key="6">
    <source>
        <dbReference type="PROSITE-ProRule" id="PRU00309"/>
    </source>
</evidence>
<evidence type="ECO:0000256" key="4">
    <source>
        <dbReference type="ARBA" id="ARBA00022833"/>
    </source>
</evidence>
<comment type="cofactor">
    <cofactor evidence="1">
        <name>a divalent metal cation</name>
        <dbReference type="ChEBI" id="CHEBI:60240"/>
    </cofactor>
</comment>
<keyword evidence="7" id="KW-0175">Coiled coil</keyword>
<sequence length="528" mass="59899">MGGHYCSVVDCHVSQRNKPVNVKLYRFPIQEDRRKQWLRALKRLRPDRTPWQPGQSARICSLHFQDNEKSDDPASPSYIPTIFPTHRIRISRAAPERFKRLQNRKKAQAQRLQRLKDAKLKAELLRKAEEAEKTDSCDEDNELHRDTIFLERGVQTNKALYKDVVDHFEWLYECFSVSPKKSDAATQARITLQLNEMVSHDASDAAQAPKEQPQITTLFDSSDEEFQIMTGMPPNVFDFILNLLGSAIADSRGFSRRNKLASVFVKLKLNLSYGVIGPLFNVSRQLASRNFTQIVPTLSNSLSDFITWFDRDTIKEQMPSSFTGLYADSRAIIDTFEIKCERPKNSNNEAQTFSSSKSSFSVKFLIACAPSGEVMFISKAYGGPSTNTELTVTSEFVKHVKKDDIILANEGFSHFEAAISEVGGTLFNLPVKPNEEQLSSAENDNCACVVERCIERLNRFQILEFLPRNILQYVDDILIIIAGVSNLLPDHVGQNRCPQSNNEELEGEENEGDQLDLKTPMIDDIPLH</sequence>
<name>A0A553PQF4_TIGCA</name>
<evidence type="ECO:0000313" key="11">
    <source>
        <dbReference type="Proteomes" id="UP000318571"/>
    </source>
</evidence>
<dbReference type="PANTHER" id="PTHR23080">
    <property type="entry name" value="THAP DOMAIN PROTEIN"/>
    <property type="match status" value="1"/>
</dbReference>
<dbReference type="Gene3D" id="6.20.210.20">
    <property type="entry name" value="THAP domain"/>
    <property type="match status" value="1"/>
</dbReference>
<dbReference type="InterPro" id="IPR027806">
    <property type="entry name" value="HARBI1_dom"/>
</dbReference>
<evidence type="ECO:0000313" key="10">
    <source>
        <dbReference type="EMBL" id="TRY79896.1"/>
    </source>
</evidence>
<dbReference type="InterPro" id="IPR038441">
    <property type="entry name" value="THAP_Znf_sf"/>
</dbReference>
<keyword evidence="2" id="KW-0479">Metal-binding</keyword>
<dbReference type="OrthoDB" id="6496153at2759"/>
<dbReference type="GO" id="GO:0003677">
    <property type="term" value="F:DNA binding"/>
    <property type="evidence" value="ECO:0007669"/>
    <property type="project" value="UniProtKB-UniRule"/>
</dbReference>
<dbReference type="Proteomes" id="UP000318571">
    <property type="component" value="Chromosome 6"/>
</dbReference>
<evidence type="ECO:0000256" key="7">
    <source>
        <dbReference type="SAM" id="Coils"/>
    </source>
</evidence>
<evidence type="ECO:0000256" key="8">
    <source>
        <dbReference type="SAM" id="MobiDB-lite"/>
    </source>
</evidence>
<dbReference type="SMART" id="SM00980">
    <property type="entry name" value="THAP"/>
    <property type="match status" value="1"/>
</dbReference>
<accession>A0A553PQF4</accession>
<dbReference type="InterPro" id="IPR006612">
    <property type="entry name" value="THAP_Znf"/>
</dbReference>
<evidence type="ECO:0000256" key="2">
    <source>
        <dbReference type="ARBA" id="ARBA00022723"/>
    </source>
</evidence>
<dbReference type="AlphaFoldDB" id="A0A553PQF4"/>
<feature type="region of interest" description="Disordered" evidence="8">
    <location>
        <begin position="495"/>
        <end position="528"/>
    </location>
</feature>
<proteinExistence type="predicted"/>
<dbReference type="GO" id="GO:0008270">
    <property type="term" value="F:zinc ion binding"/>
    <property type="evidence" value="ECO:0007669"/>
    <property type="project" value="UniProtKB-KW"/>
</dbReference>
<feature type="compositionally biased region" description="Acidic residues" evidence="8">
    <location>
        <begin position="503"/>
        <end position="514"/>
    </location>
</feature>
<dbReference type="Pfam" id="PF13359">
    <property type="entry name" value="DDE_Tnp_4"/>
    <property type="match status" value="1"/>
</dbReference>
<evidence type="ECO:0000256" key="5">
    <source>
        <dbReference type="ARBA" id="ARBA00023125"/>
    </source>
</evidence>
<comment type="caution">
    <text evidence="10">The sequence shown here is derived from an EMBL/GenBank/DDBJ whole genome shotgun (WGS) entry which is preliminary data.</text>
</comment>
<keyword evidence="4" id="KW-0862">Zinc</keyword>
<dbReference type="Pfam" id="PF05485">
    <property type="entry name" value="THAP"/>
    <property type="match status" value="1"/>
</dbReference>
<protein>
    <recommendedName>
        <fullName evidence="9">THAP-type domain-containing protein</fullName>
    </recommendedName>
</protein>
<reference evidence="10 11" key="1">
    <citation type="journal article" date="2018" name="Nat. Ecol. Evol.">
        <title>Genomic signatures of mitonuclear coevolution across populations of Tigriopus californicus.</title>
        <authorList>
            <person name="Barreto F.S."/>
            <person name="Watson E.T."/>
            <person name="Lima T.G."/>
            <person name="Willett C.S."/>
            <person name="Edmands S."/>
            <person name="Li W."/>
            <person name="Burton R.S."/>
        </authorList>
    </citation>
    <scope>NUCLEOTIDE SEQUENCE [LARGE SCALE GENOMIC DNA]</scope>
    <source>
        <strain evidence="10 11">San Diego</strain>
    </source>
</reference>
<dbReference type="SMART" id="SM00692">
    <property type="entry name" value="DM3"/>
    <property type="match status" value="1"/>
</dbReference>
<dbReference type="OMA" id="ACHFEGG"/>
<gene>
    <name evidence="10" type="ORF">TCAL_10042</name>
</gene>
<keyword evidence="5 6" id="KW-0238">DNA-binding</keyword>
<dbReference type="Pfam" id="PF13613">
    <property type="entry name" value="HTH_Tnp_4"/>
    <property type="match status" value="1"/>
</dbReference>
<dbReference type="InterPro" id="IPR027805">
    <property type="entry name" value="Transposase_HTH_dom"/>
</dbReference>
<evidence type="ECO:0000256" key="1">
    <source>
        <dbReference type="ARBA" id="ARBA00001968"/>
    </source>
</evidence>
<keyword evidence="11" id="KW-1185">Reference proteome</keyword>
<organism evidence="10 11">
    <name type="scientific">Tigriopus californicus</name>
    <name type="common">Marine copepod</name>
    <dbReference type="NCBI Taxonomy" id="6832"/>
    <lineage>
        <taxon>Eukaryota</taxon>
        <taxon>Metazoa</taxon>
        <taxon>Ecdysozoa</taxon>
        <taxon>Arthropoda</taxon>
        <taxon>Crustacea</taxon>
        <taxon>Multicrustacea</taxon>
        <taxon>Hexanauplia</taxon>
        <taxon>Copepoda</taxon>
        <taxon>Harpacticoida</taxon>
        <taxon>Harpacticidae</taxon>
        <taxon>Tigriopus</taxon>
    </lineage>
</organism>
<dbReference type="PROSITE" id="PS50950">
    <property type="entry name" value="ZF_THAP"/>
    <property type="match status" value="1"/>
</dbReference>
<keyword evidence="3 6" id="KW-0863">Zinc-finger</keyword>
<evidence type="ECO:0000259" key="9">
    <source>
        <dbReference type="PROSITE" id="PS50950"/>
    </source>
</evidence>
<dbReference type="EMBL" id="VCGU01000002">
    <property type="protein sequence ID" value="TRY79896.1"/>
    <property type="molecule type" value="Genomic_DNA"/>
</dbReference>
<feature type="domain" description="THAP-type" evidence="9">
    <location>
        <begin position="1"/>
        <end position="83"/>
    </location>
</feature>
<dbReference type="SUPFAM" id="SSF57716">
    <property type="entry name" value="Glucocorticoid receptor-like (DNA-binding domain)"/>
    <property type="match status" value="1"/>
</dbReference>